<evidence type="ECO:0000313" key="2">
    <source>
        <dbReference type="EMBL" id="THU98845.1"/>
    </source>
</evidence>
<dbReference type="EMBL" id="ML179128">
    <property type="protein sequence ID" value="THU98845.1"/>
    <property type="molecule type" value="Genomic_DNA"/>
</dbReference>
<proteinExistence type="predicted"/>
<dbReference type="OrthoDB" id="2739946at2759"/>
<evidence type="ECO:0000256" key="1">
    <source>
        <dbReference type="SAM" id="MobiDB-lite"/>
    </source>
</evidence>
<reference evidence="2 3" key="1">
    <citation type="journal article" date="2019" name="Nat. Ecol. Evol.">
        <title>Megaphylogeny resolves global patterns of mushroom evolution.</title>
        <authorList>
            <person name="Varga T."/>
            <person name="Krizsan K."/>
            <person name="Foldi C."/>
            <person name="Dima B."/>
            <person name="Sanchez-Garcia M."/>
            <person name="Sanchez-Ramirez S."/>
            <person name="Szollosi G.J."/>
            <person name="Szarkandi J.G."/>
            <person name="Papp V."/>
            <person name="Albert L."/>
            <person name="Andreopoulos W."/>
            <person name="Angelini C."/>
            <person name="Antonin V."/>
            <person name="Barry K.W."/>
            <person name="Bougher N.L."/>
            <person name="Buchanan P."/>
            <person name="Buyck B."/>
            <person name="Bense V."/>
            <person name="Catcheside P."/>
            <person name="Chovatia M."/>
            <person name="Cooper J."/>
            <person name="Damon W."/>
            <person name="Desjardin D."/>
            <person name="Finy P."/>
            <person name="Geml J."/>
            <person name="Haridas S."/>
            <person name="Hughes K."/>
            <person name="Justo A."/>
            <person name="Karasinski D."/>
            <person name="Kautmanova I."/>
            <person name="Kiss B."/>
            <person name="Kocsube S."/>
            <person name="Kotiranta H."/>
            <person name="LaButti K.M."/>
            <person name="Lechner B.E."/>
            <person name="Liimatainen K."/>
            <person name="Lipzen A."/>
            <person name="Lukacs Z."/>
            <person name="Mihaltcheva S."/>
            <person name="Morgado L.N."/>
            <person name="Niskanen T."/>
            <person name="Noordeloos M.E."/>
            <person name="Ohm R.A."/>
            <person name="Ortiz-Santana B."/>
            <person name="Ovrebo C."/>
            <person name="Racz N."/>
            <person name="Riley R."/>
            <person name="Savchenko A."/>
            <person name="Shiryaev A."/>
            <person name="Soop K."/>
            <person name="Spirin V."/>
            <person name="Szebenyi C."/>
            <person name="Tomsovsky M."/>
            <person name="Tulloss R.E."/>
            <person name="Uehling J."/>
            <person name="Grigoriev I.V."/>
            <person name="Vagvolgyi C."/>
            <person name="Papp T."/>
            <person name="Martin F.M."/>
            <person name="Miettinen O."/>
            <person name="Hibbett D.S."/>
            <person name="Nagy L.G."/>
        </authorList>
    </citation>
    <scope>NUCLEOTIDE SEQUENCE [LARGE SCALE GENOMIC DNA]</scope>
    <source>
        <strain evidence="2 3">CBS 962.96</strain>
    </source>
</reference>
<feature type="region of interest" description="Disordered" evidence="1">
    <location>
        <begin position="43"/>
        <end position="68"/>
    </location>
</feature>
<evidence type="ECO:0000313" key="3">
    <source>
        <dbReference type="Proteomes" id="UP000297245"/>
    </source>
</evidence>
<gene>
    <name evidence="2" type="ORF">K435DRAFT_777246</name>
</gene>
<organism evidence="2 3">
    <name type="scientific">Dendrothele bispora (strain CBS 962.96)</name>
    <dbReference type="NCBI Taxonomy" id="1314807"/>
    <lineage>
        <taxon>Eukaryota</taxon>
        <taxon>Fungi</taxon>
        <taxon>Dikarya</taxon>
        <taxon>Basidiomycota</taxon>
        <taxon>Agaricomycotina</taxon>
        <taxon>Agaricomycetes</taxon>
        <taxon>Agaricomycetidae</taxon>
        <taxon>Agaricales</taxon>
        <taxon>Agaricales incertae sedis</taxon>
        <taxon>Dendrothele</taxon>
    </lineage>
</organism>
<keyword evidence="3" id="KW-1185">Reference proteome</keyword>
<accession>A0A4V4HGH4</accession>
<protein>
    <submittedName>
        <fullName evidence="2">Uncharacterized protein</fullName>
    </submittedName>
</protein>
<name>A0A4V4HGH4_DENBC</name>
<dbReference type="Proteomes" id="UP000297245">
    <property type="component" value="Unassembled WGS sequence"/>
</dbReference>
<sequence>MTRSIQSKYSPKVTKKAFRQTARALNLTYPQALAAREEARHTLNRDGQPMKMLQPPTSGGRTGGRRNPGRMDGMAWKADSFICPEHVVGNVHEIEGAPQILEYEEDLLKADIIDHFVEDDDTTPGVVDQKVTLETLVENARMVKTKGKGLARQLDYEVLNPTSRVICLNENEFMIGGSSMAGLVSETGLHTDADDSDGDSDWENLYDDDFVVMPRASAGKKMSYAAVLKTKG</sequence>
<dbReference type="AlphaFoldDB" id="A0A4V4HGH4"/>